<feature type="transmembrane region" description="Helical" evidence="14">
    <location>
        <begin position="113"/>
        <end position="134"/>
    </location>
</feature>
<evidence type="ECO:0000259" key="15">
    <source>
        <dbReference type="PROSITE" id="PS50011"/>
    </source>
</evidence>
<feature type="transmembrane region" description="Helical" evidence="14">
    <location>
        <begin position="87"/>
        <end position="107"/>
    </location>
</feature>
<comment type="subcellular location">
    <subcellularLocation>
        <location evidence="1">Membrane</location>
        <topology evidence="1">Single-pass type I membrane protein</topology>
    </subcellularLocation>
</comment>
<evidence type="ECO:0000256" key="6">
    <source>
        <dbReference type="ARBA" id="ARBA00022741"/>
    </source>
</evidence>
<feature type="domain" description="Protein kinase" evidence="15">
    <location>
        <begin position="666"/>
        <end position="943"/>
    </location>
</feature>
<sequence>MKKVTASTSNGSAAMESDEGTKSSSIDFGTAKAMDHIRTLTDVGAMTRHLHECIAYQRSLDLDLDNLLSQRSDLDKQLLHLQKSSEVLDILSLSEIVISGFVAYVVSLFTSSILPFLSLSVSSCPVCVVGFATMSKTSKKYLYLQNPFMFSPFYAFHFFYHFTSPIAGELLAPYNLVENIALDCGFSGNSTTLDPRTWIGDINSTYSPLDPHNSSAISTAPQSRTAVPQVPYSTVRFSRSEFTYIFSVTSGQKFIRLYFYPTSYPNFDSSKAYFSVKAGSFTLLRNFSAALTANAIHLESFSKEFCVNVGDEKTLNITFTPRPDSYAFINGIEVVSMPPNLYYTAAEKNGAVFIGQVQPYRIENNTALETEYRVNVGGRSISPAEDTGMYRFWWSDDGYLVVNDHSVLPVNTFISLKFNKIPNYTAPEEVYNTARTMGTNKTNNKLYNLTWEFSVDSGFFYMVRLHFCEFQPEITGSSQRVFYIYIANQTAAADGVDVIQWSGGKGFPMFVDYVVPMPGKLNQKKMNLSVALQANPDDRQTAYTDAILNGLEIFKINTTGGNLAGSNPDPTPTSSTVPPPLIQQPTGRKVNKTTKIGIISGVVSGISLIFFIVGFLIFRRSKGVKDEDYDDATKSTKTQGSTTTTLPADLCRYFTMSEITAATNNFDSVFIVGAGGFGNVYKGYIDGWARGNPVAIKRLKPGSQQGAHEFKTEIEMLSQLRHMHLVSLIGYCNDGNEMILVYDYMARGTLRDHLYNTDNPPLSWKRRLEICIGAARGLNYLHTDAKHMIIHRDVKTTNILLDEEWTAKVCDFGLSKLGPTSMSKAHVSTAVKGSMGYLDPEYYLRQQLSEKSDVYSFGVVLCEVLCAKPPITRTAVKEQVNLVEWVKQCQRDGKLDEIVDPFLKGTIAVACLKKYVEIATNCLLDNGTERPSMNDVVWGLEFTLQLQENAADEEVTLWGVEIEMMDAEKALIPNKSIVYDSSDMFSSSDGQVSSANSNSRVTVTSKEEQSFASTDLNGFMSAGAVFSEILIPKGR</sequence>
<feature type="binding site" evidence="12">
    <location>
        <position position="697"/>
    </location>
    <ligand>
        <name>ATP</name>
        <dbReference type="ChEBI" id="CHEBI:30616"/>
    </ligand>
</feature>
<evidence type="ECO:0000256" key="14">
    <source>
        <dbReference type="SAM" id="Phobius"/>
    </source>
</evidence>
<dbReference type="Gramene" id="QL08p036835:mrna">
    <property type="protein sequence ID" value="QL08p036835:mrna"/>
    <property type="gene ID" value="QL08p036835"/>
</dbReference>
<feature type="region of interest" description="Disordered" evidence="13">
    <location>
        <begin position="1"/>
        <end position="24"/>
    </location>
</feature>
<keyword evidence="2" id="KW-0723">Serine/threonine-protein kinase</keyword>
<dbReference type="GO" id="GO:0004674">
    <property type="term" value="F:protein serine/threonine kinase activity"/>
    <property type="evidence" value="ECO:0007669"/>
    <property type="project" value="UniProtKB-KW"/>
</dbReference>
<dbReference type="GO" id="GO:0005524">
    <property type="term" value="F:ATP binding"/>
    <property type="evidence" value="ECO:0007669"/>
    <property type="project" value="UniProtKB-UniRule"/>
</dbReference>
<keyword evidence="9 14" id="KW-1133">Transmembrane helix</keyword>
<dbReference type="InterPro" id="IPR001245">
    <property type="entry name" value="Ser-Thr/Tyr_kinase_cat_dom"/>
</dbReference>
<dbReference type="FunFam" id="1.10.510.10:FF:000252">
    <property type="entry name" value="Receptor-like protein kinase FERONIA"/>
    <property type="match status" value="1"/>
</dbReference>
<evidence type="ECO:0000256" key="12">
    <source>
        <dbReference type="PROSITE-ProRule" id="PRU10141"/>
    </source>
</evidence>
<dbReference type="PROSITE" id="PS00107">
    <property type="entry name" value="PROTEIN_KINASE_ATP"/>
    <property type="match status" value="1"/>
</dbReference>
<dbReference type="Gene3D" id="3.30.200.20">
    <property type="entry name" value="Phosphorylase Kinase, domain 1"/>
    <property type="match status" value="1"/>
</dbReference>
<evidence type="ECO:0000256" key="8">
    <source>
        <dbReference type="ARBA" id="ARBA00022840"/>
    </source>
</evidence>
<dbReference type="InterPro" id="IPR008271">
    <property type="entry name" value="Ser/Thr_kinase_AS"/>
</dbReference>
<name>A0A7N2MCP1_QUELO</name>
<evidence type="ECO:0000313" key="17">
    <source>
        <dbReference type="Proteomes" id="UP000594261"/>
    </source>
</evidence>
<reference evidence="16" key="2">
    <citation type="submission" date="2021-01" db="UniProtKB">
        <authorList>
            <consortium name="EnsemblPlants"/>
        </authorList>
    </citation>
    <scope>IDENTIFICATION</scope>
</reference>
<evidence type="ECO:0000256" key="3">
    <source>
        <dbReference type="ARBA" id="ARBA00022679"/>
    </source>
</evidence>
<keyword evidence="10 14" id="KW-0472">Membrane</keyword>
<dbReference type="PANTHER" id="PTHR34590">
    <property type="entry name" value="OS03G0124300 PROTEIN-RELATED"/>
    <property type="match status" value="1"/>
</dbReference>
<dbReference type="EnsemblPlants" id="QL08p036835:mrna">
    <property type="protein sequence ID" value="QL08p036835:mrna"/>
    <property type="gene ID" value="QL08p036835"/>
</dbReference>
<dbReference type="Gene3D" id="2.60.120.430">
    <property type="entry name" value="Galactose-binding lectin"/>
    <property type="match status" value="2"/>
</dbReference>
<keyword evidence="17" id="KW-1185">Reference proteome</keyword>
<keyword evidence="7" id="KW-0418">Kinase</keyword>
<dbReference type="AlphaFoldDB" id="A0A7N2MCP1"/>
<accession>A0A7N2MCP1</accession>
<feature type="transmembrane region" description="Helical" evidence="14">
    <location>
        <begin position="596"/>
        <end position="618"/>
    </location>
</feature>
<keyword evidence="6 12" id="KW-0547">Nucleotide-binding</keyword>
<feature type="region of interest" description="Disordered" evidence="13">
    <location>
        <begin position="562"/>
        <end position="587"/>
    </location>
</feature>
<evidence type="ECO:0000313" key="16">
    <source>
        <dbReference type="EnsemblPlants" id="QL08p036835:mrna"/>
    </source>
</evidence>
<keyword evidence="5" id="KW-0732">Signal</keyword>
<feature type="compositionally biased region" description="Low complexity" evidence="13">
    <location>
        <begin position="566"/>
        <end position="576"/>
    </location>
</feature>
<dbReference type="EMBL" id="LRBV02000008">
    <property type="status" value="NOT_ANNOTATED_CDS"/>
    <property type="molecule type" value="Genomic_DNA"/>
</dbReference>
<dbReference type="InterPro" id="IPR017441">
    <property type="entry name" value="Protein_kinase_ATP_BS"/>
</dbReference>
<evidence type="ECO:0000256" key="1">
    <source>
        <dbReference type="ARBA" id="ARBA00004479"/>
    </source>
</evidence>
<evidence type="ECO:0000256" key="4">
    <source>
        <dbReference type="ARBA" id="ARBA00022692"/>
    </source>
</evidence>
<dbReference type="Proteomes" id="UP000594261">
    <property type="component" value="Chromosome 8"/>
</dbReference>
<dbReference type="CDD" id="cd14066">
    <property type="entry name" value="STKc_IRAK"/>
    <property type="match status" value="1"/>
</dbReference>
<dbReference type="FunFam" id="2.60.120.430:FF:000003">
    <property type="entry name" value="FERONIA receptor-like kinase"/>
    <property type="match status" value="1"/>
</dbReference>
<dbReference type="PANTHER" id="PTHR34590:SF15">
    <property type="entry name" value="PROTEIN KINASE DOMAIN-CONTAINING PROTEIN"/>
    <property type="match status" value="1"/>
</dbReference>
<dbReference type="InParanoid" id="A0A7N2MCP1"/>
<dbReference type="GO" id="GO:0004714">
    <property type="term" value="F:transmembrane receptor protein tyrosine kinase activity"/>
    <property type="evidence" value="ECO:0007669"/>
    <property type="project" value="InterPro"/>
</dbReference>
<keyword evidence="11" id="KW-0325">Glycoprotein</keyword>
<evidence type="ECO:0000256" key="13">
    <source>
        <dbReference type="SAM" id="MobiDB-lite"/>
    </source>
</evidence>
<dbReference type="GO" id="GO:0010038">
    <property type="term" value="P:response to metal ion"/>
    <property type="evidence" value="ECO:0007669"/>
    <property type="project" value="UniProtKB-ARBA"/>
</dbReference>
<dbReference type="PROSITE" id="PS50011">
    <property type="entry name" value="PROTEIN_KINASE_DOM"/>
    <property type="match status" value="1"/>
</dbReference>
<dbReference type="SUPFAM" id="SSF56112">
    <property type="entry name" value="Protein kinase-like (PK-like)"/>
    <property type="match status" value="1"/>
</dbReference>
<dbReference type="OMA" id="NDGVMES"/>
<evidence type="ECO:0000256" key="9">
    <source>
        <dbReference type="ARBA" id="ARBA00022989"/>
    </source>
</evidence>
<proteinExistence type="predicted"/>
<evidence type="ECO:0000256" key="5">
    <source>
        <dbReference type="ARBA" id="ARBA00022729"/>
    </source>
</evidence>
<protein>
    <recommendedName>
        <fullName evidence="15">Protein kinase domain-containing protein</fullName>
    </recommendedName>
</protein>
<dbReference type="InterPro" id="IPR024788">
    <property type="entry name" value="Malectin-like_Carb-bd_dom"/>
</dbReference>
<dbReference type="FunFam" id="3.30.200.20:FF:000645">
    <property type="entry name" value="Receptor-like protein kinase FERONIA"/>
    <property type="match status" value="1"/>
</dbReference>
<feature type="compositionally biased region" description="Polar residues" evidence="13">
    <location>
        <begin position="1"/>
        <end position="12"/>
    </location>
</feature>
<dbReference type="FunFam" id="2.60.120.430:FF:000007">
    <property type="entry name" value="FERONIA receptor-like kinase"/>
    <property type="match status" value="1"/>
</dbReference>
<keyword evidence="4 14" id="KW-0812">Transmembrane</keyword>
<evidence type="ECO:0000256" key="2">
    <source>
        <dbReference type="ARBA" id="ARBA00022527"/>
    </source>
</evidence>
<organism evidence="16 17">
    <name type="scientific">Quercus lobata</name>
    <name type="common">Valley oak</name>
    <dbReference type="NCBI Taxonomy" id="97700"/>
    <lineage>
        <taxon>Eukaryota</taxon>
        <taxon>Viridiplantae</taxon>
        <taxon>Streptophyta</taxon>
        <taxon>Embryophyta</taxon>
        <taxon>Tracheophyta</taxon>
        <taxon>Spermatophyta</taxon>
        <taxon>Magnoliopsida</taxon>
        <taxon>eudicotyledons</taxon>
        <taxon>Gunneridae</taxon>
        <taxon>Pentapetalae</taxon>
        <taxon>rosids</taxon>
        <taxon>fabids</taxon>
        <taxon>Fagales</taxon>
        <taxon>Fagaceae</taxon>
        <taxon>Quercus</taxon>
    </lineage>
</organism>
<dbReference type="Gene3D" id="1.10.510.10">
    <property type="entry name" value="Transferase(Phosphotransferase) domain 1"/>
    <property type="match status" value="1"/>
</dbReference>
<evidence type="ECO:0000256" key="11">
    <source>
        <dbReference type="ARBA" id="ARBA00023180"/>
    </source>
</evidence>
<dbReference type="PROSITE" id="PS00108">
    <property type="entry name" value="PROTEIN_KINASE_ST"/>
    <property type="match status" value="1"/>
</dbReference>
<evidence type="ECO:0000256" key="7">
    <source>
        <dbReference type="ARBA" id="ARBA00022777"/>
    </source>
</evidence>
<dbReference type="InterPro" id="IPR011009">
    <property type="entry name" value="Kinase-like_dom_sf"/>
</dbReference>
<dbReference type="SMART" id="SM00220">
    <property type="entry name" value="S_TKc"/>
    <property type="match status" value="1"/>
</dbReference>
<keyword evidence="3" id="KW-0808">Transferase</keyword>
<keyword evidence="8 12" id="KW-0067">ATP-binding</keyword>
<dbReference type="InterPro" id="IPR000719">
    <property type="entry name" value="Prot_kinase_dom"/>
</dbReference>
<reference evidence="16 17" key="1">
    <citation type="journal article" date="2016" name="G3 (Bethesda)">
        <title>First Draft Assembly and Annotation of the Genome of a California Endemic Oak Quercus lobata Nee (Fagaceae).</title>
        <authorList>
            <person name="Sork V.L."/>
            <person name="Fitz-Gibbon S.T."/>
            <person name="Puiu D."/>
            <person name="Crepeau M."/>
            <person name="Gugger P.F."/>
            <person name="Sherman R."/>
            <person name="Stevens K."/>
            <person name="Langley C.H."/>
            <person name="Pellegrini M."/>
            <person name="Salzberg S.L."/>
        </authorList>
    </citation>
    <scope>NUCLEOTIDE SEQUENCE [LARGE SCALE GENOMIC DNA]</scope>
    <source>
        <strain evidence="16 17">cv. SW786</strain>
    </source>
</reference>
<dbReference type="InterPro" id="IPR045272">
    <property type="entry name" value="ANXUR1/2-like"/>
</dbReference>
<dbReference type="GO" id="GO:0016020">
    <property type="term" value="C:membrane"/>
    <property type="evidence" value="ECO:0007669"/>
    <property type="project" value="UniProtKB-SubCell"/>
</dbReference>
<dbReference type="Pfam" id="PF12819">
    <property type="entry name" value="Malectin_like"/>
    <property type="match status" value="1"/>
</dbReference>
<dbReference type="Pfam" id="PF07714">
    <property type="entry name" value="PK_Tyr_Ser-Thr"/>
    <property type="match status" value="1"/>
</dbReference>
<evidence type="ECO:0000256" key="10">
    <source>
        <dbReference type="ARBA" id="ARBA00023136"/>
    </source>
</evidence>